<dbReference type="EMBL" id="PCXQ01000004">
    <property type="protein sequence ID" value="PJE51010.1"/>
    <property type="molecule type" value="Genomic_DNA"/>
</dbReference>
<organism evidence="6 7">
    <name type="scientific">Candidatus Yanofskybacteria bacterium CG10_big_fil_rev_8_21_14_0_10_36_16</name>
    <dbReference type="NCBI Taxonomy" id="1975096"/>
    <lineage>
        <taxon>Bacteria</taxon>
        <taxon>Candidatus Yanofskyibacteriota</taxon>
    </lineage>
</organism>
<evidence type="ECO:0000313" key="6">
    <source>
        <dbReference type="EMBL" id="PJE51010.1"/>
    </source>
</evidence>
<comment type="similarity">
    <text evidence="1">Belongs to the GSP E family.</text>
</comment>
<keyword evidence="3" id="KW-0067">ATP-binding</keyword>
<gene>
    <name evidence="6" type="ORF">COV29_01915</name>
</gene>
<protein>
    <submittedName>
        <fullName evidence="6">Type II secretion system protein GspE</fullName>
    </submittedName>
</protein>
<evidence type="ECO:0000313" key="7">
    <source>
        <dbReference type="Proteomes" id="UP000228496"/>
    </source>
</evidence>
<evidence type="ECO:0000256" key="4">
    <source>
        <dbReference type="SAM" id="MobiDB-lite"/>
    </source>
</evidence>
<feature type="domain" description="Bacterial type II secretion system protein E" evidence="5">
    <location>
        <begin position="21"/>
        <end position="397"/>
    </location>
</feature>
<dbReference type="AlphaFoldDB" id="A0A2J0Q7F5"/>
<sequence>MVNDKNSNLPPPPSPEAGSDVVGTINLILESAVNKKASDIHVDAERDSLNVRFRIDGFLHPEITLDKYYQERLVSRLKVMAQLNISEHQMPQSGHLEFKHGDRIYNVRLSTVPTQFGESLTMRVLEREEIMLKDDDLGANPEQMEMINQISKSPYGLVIVTGPTGSGKTTFLYSLVNSLNSIDRSIVTVEDPVEYNIAGIRQMQIRESVGFDFHKAMGAVVRQDPDVIMLGEIVDDNTAQAVFQAALSGILAFTTFHTFDVPALLIRLLEMKIPRSVIAHTIRGVLLTRLVRKVCQSCKEEYIPSESEKMLIGIHNKIPAKLTRGKGCDKCHNTGYLGRSGIFDITLFDDDIRFAIIDEVSLSDLDKLVSSKKKWNLWDSAMEKVVNGVTTLDEAIRVVGYPKSVSGQANASTKN</sequence>
<dbReference type="SUPFAM" id="SSF52540">
    <property type="entry name" value="P-loop containing nucleoside triphosphate hydrolases"/>
    <property type="match status" value="1"/>
</dbReference>
<evidence type="ECO:0000256" key="1">
    <source>
        <dbReference type="ARBA" id="ARBA00006611"/>
    </source>
</evidence>
<evidence type="ECO:0000256" key="3">
    <source>
        <dbReference type="ARBA" id="ARBA00022840"/>
    </source>
</evidence>
<dbReference type="GO" id="GO:0005524">
    <property type="term" value="F:ATP binding"/>
    <property type="evidence" value="ECO:0007669"/>
    <property type="project" value="UniProtKB-KW"/>
</dbReference>
<dbReference type="InterPro" id="IPR001482">
    <property type="entry name" value="T2SS/T4SS_dom"/>
</dbReference>
<dbReference type="Proteomes" id="UP000228496">
    <property type="component" value="Unassembled WGS sequence"/>
</dbReference>
<feature type="region of interest" description="Disordered" evidence="4">
    <location>
        <begin position="1"/>
        <end position="20"/>
    </location>
</feature>
<comment type="caution">
    <text evidence="6">The sequence shown here is derived from an EMBL/GenBank/DDBJ whole genome shotgun (WGS) entry which is preliminary data.</text>
</comment>
<proteinExistence type="inferred from homology"/>
<dbReference type="PANTHER" id="PTHR30258:SF2">
    <property type="entry name" value="COMG OPERON PROTEIN 1"/>
    <property type="match status" value="1"/>
</dbReference>
<dbReference type="GO" id="GO:0016887">
    <property type="term" value="F:ATP hydrolysis activity"/>
    <property type="evidence" value="ECO:0007669"/>
    <property type="project" value="TreeGrafter"/>
</dbReference>
<reference evidence="6 7" key="1">
    <citation type="submission" date="2017-09" db="EMBL/GenBank/DDBJ databases">
        <title>Depth-based differentiation of microbial function through sediment-hosted aquifers and enrichment of novel symbionts in the deep terrestrial subsurface.</title>
        <authorList>
            <person name="Probst A.J."/>
            <person name="Ladd B."/>
            <person name="Jarett J.K."/>
            <person name="Geller-Mcgrath D.E."/>
            <person name="Sieber C.M."/>
            <person name="Emerson J.B."/>
            <person name="Anantharaman K."/>
            <person name="Thomas B.C."/>
            <person name="Malmstrom R."/>
            <person name="Stieglmeier M."/>
            <person name="Klingl A."/>
            <person name="Woyke T."/>
            <person name="Ryan C.M."/>
            <person name="Banfield J.F."/>
        </authorList>
    </citation>
    <scope>NUCLEOTIDE SEQUENCE [LARGE SCALE GENOMIC DNA]</scope>
    <source>
        <strain evidence="6">CG10_big_fil_rev_8_21_14_0_10_36_16</strain>
    </source>
</reference>
<evidence type="ECO:0000259" key="5">
    <source>
        <dbReference type="Pfam" id="PF00437"/>
    </source>
</evidence>
<keyword evidence="2" id="KW-0547">Nucleotide-binding</keyword>
<dbReference type="InterPro" id="IPR027417">
    <property type="entry name" value="P-loop_NTPase"/>
</dbReference>
<accession>A0A2J0Q7F5</accession>
<name>A0A2J0Q7F5_9BACT</name>
<dbReference type="Gene3D" id="3.30.450.90">
    <property type="match status" value="1"/>
</dbReference>
<evidence type="ECO:0000256" key="2">
    <source>
        <dbReference type="ARBA" id="ARBA00022741"/>
    </source>
</evidence>
<dbReference type="PANTHER" id="PTHR30258">
    <property type="entry name" value="TYPE II SECRETION SYSTEM PROTEIN GSPE-RELATED"/>
    <property type="match status" value="1"/>
</dbReference>
<dbReference type="GO" id="GO:0005886">
    <property type="term" value="C:plasma membrane"/>
    <property type="evidence" value="ECO:0007669"/>
    <property type="project" value="TreeGrafter"/>
</dbReference>
<dbReference type="CDD" id="cd01129">
    <property type="entry name" value="PulE-GspE-like"/>
    <property type="match status" value="1"/>
</dbReference>
<dbReference type="Pfam" id="PF00437">
    <property type="entry name" value="T2SSE"/>
    <property type="match status" value="1"/>
</dbReference>
<dbReference type="Gene3D" id="3.40.50.300">
    <property type="entry name" value="P-loop containing nucleotide triphosphate hydrolases"/>
    <property type="match status" value="1"/>
</dbReference>